<sequence length="149" mass="16539">MGRISRRSDVAWQKINGVALQRLRWSADDRGQRLDHTKPHHDRAGRLPAAHGDISRPARLGYDVVEAFNEAEARRALQADRRIALVLLDVNVGGAKRGLELAHWITAHHPETKVLLAAAVAPEADGILVLDKPYRPLNLLQHIDALLKA</sequence>
<dbReference type="Proteomes" id="UP000321058">
    <property type="component" value="Unassembled WGS sequence"/>
</dbReference>
<dbReference type="AlphaFoldDB" id="A0A512N5U5"/>
<keyword evidence="3" id="KW-1185">Reference proteome</keyword>
<accession>A0A512N5U5</accession>
<reference evidence="2 3" key="1">
    <citation type="submission" date="2019-07" db="EMBL/GenBank/DDBJ databases">
        <title>Whole genome shotgun sequence of Reyranella soli NBRC 108950.</title>
        <authorList>
            <person name="Hosoyama A."/>
            <person name="Uohara A."/>
            <person name="Ohji S."/>
            <person name="Ichikawa N."/>
        </authorList>
    </citation>
    <scope>NUCLEOTIDE SEQUENCE [LARGE SCALE GENOMIC DNA]</scope>
    <source>
        <strain evidence="2 3">NBRC 108950</strain>
    </source>
</reference>
<comment type="caution">
    <text evidence="2">The sequence shown here is derived from an EMBL/GenBank/DDBJ whole genome shotgun (WGS) entry which is preliminary data.</text>
</comment>
<organism evidence="2 3">
    <name type="scientific">Reyranella soli</name>
    <dbReference type="NCBI Taxonomy" id="1230389"/>
    <lineage>
        <taxon>Bacteria</taxon>
        <taxon>Pseudomonadati</taxon>
        <taxon>Pseudomonadota</taxon>
        <taxon>Alphaproteobacteria</taxon>
        <taxon>Hyphomicrobiales</taxon>
        <taxon>Reyranellaceae</taxon>
        <taxon>Reyranella</taxon>
    </lineage>
</organism>
<feature type="region of interest" description="Disordered" evidence="1">
    <location>
        <begin position="30"/>
        <end position="52"/>
    </location>
</feature>
<evidence type="ECO:0000313" key="3">
    <source>
        <dbReference type="Proteomes" id="UP000321058"/>
    </source>
</evidence>
<feature type="compositionally biased region" description="Basic and acidic residues" evidence="1">
    <location>
        <begin position="30"/>
        <end position="45"/>
    </location>
</feature>
<dbReference type="Gene3D" id="3.40.50.2300">
    <property type="match status" value="1"/>
</dbReference>
<dbReference type="OrthoDB" id="7251575at2"/>
<evidence type="ECO:0000256" key="1">
    <source>
        <dbReference type="SAM" id="MobiDB-lite"/>
    </source>
</evidence>
<name>A0A512N5U5_9HYPH</name>
<proteinExistence type="predicted"/>
<protein>
    <recommendedName>
        <fullName evidence="4">Response regulatory domain-containing protein</fullName>
    </recommendedName>
</protein>
<dbReference type="InterPro" id="IPR011006">
    <property type="entry name" value="CheY-like_superfamily"/>
</dbReference>
<gene>
    <name evidence="2" type="ORF">RSO01_15330</name>
</gene>
<dbReference type="RefSeq" id="WP_147147843.1">
    <property type="nucleotide sequence ID" value="NZ_BKAJ01000030.1"/>
</dbReference>
<evidence type="ECO:0000313" key="2">
    <source>
        <dbReference type="EMBL" id="GEP54367.1"/>
    </source>
</evidence>
<dbReference type="EMBL" id="BKAJ01000030">
    <property type="protein sequence ID" value="GEP54367.1"/>
    <property type="molecule type" value="Genomic_DNA"/>
</dbReference>
<evidence type="ECO:0008006" key="4">
    <source>
        <dbReference type="Google" id="ProtNLM"/>
    </source>
</evidence>
<dbReference type="SUPFAM" id="SSF52172">
    <property type="entry name" value="CheY-like"/>
    <property type="match status" value="1"/>
</dbReference>